<feature type="compositionally biased region" description="Polar residues" evidence="1">
    <location>
        <begin position="30"/>
        <end position="40"/>
    </location>
</feature>
<feature type="region of interest" description="Disordered" evidence="1">
    <location>
        <begin position="384"/>
        <end position="457"/>
    </location>
</feature>
<feature type="compositionally biased region" description="Low complexity" evidence="1">
    <location>
        <begin position="256"/>
        <end position="266"/>
    </location>
</feature>
<accession>A0A0N1H0N9</accession>
<feature type="compositionally biased region" description="Polar residues" evidence="1">
    <location>
        <begin position="416"/>
        <end position="438"/>
    </location>
</feature>
<feature type="region of interest" description="Disordered" evidence="1">
    <location>
        <begin position="28"/>
        <end position="50"/>
    </location>
</feature>
<feature type="compositionally biased region" description="Acidic residues" evidence="1">
    <location>
        <begin position="389"/>
        <end position="406"/>
    </location>
</feature>
<comment type="caution">
    <text evidence="2">The sequence shown here is derived from an EMBL/GenBank/DDBJ whole genome shotgun (WGS) entry which is preliminary data.</text>
</comment>
<dbReference type="AlphaFoldDB" id="A0A0N1H0N9"/>
<gene>
    <name evidence="2" type="ORF">AB675_3987</name>
</gene>
<feature type="region of interest" description="Disordered" evidence="1">
    <location>
        <begin position="67"/>
        <end position="108"/>
    </location>
</feature>
<reference evidence="2 3" key="1">
    <citation type="submission" date="2015-06" db="EMBL/GenBank/DDBJ databases">
        <title>Draft genome of the ant-associated black yeast Phialophora attae CBS 131958.</title>
        <authorList>
            <person name="Moreno L.F."/>
            <person name="Stielow B.J."/>
            <person name="de Hoog S."/>
            <person name="Vicente V.A."/>
            <person name="Weiss V.A."/>
            <person name="de Vries M."/>
            <person name="Cruz L.M."/>
            <person name="Souza E.M."/>
        </authorList>
    </citation>
    <scope>NUCLEOTIDE SEQUENCE [LARGE SCALE GENOMIC DNA]</scope>
    <source>
        <strain evidence="2 3">CBS 131958</strain>
    </source>
</reference>
<feature type="region of interest" description="Disordered" evidence="1">
    <location>
        <begin position="138"/>
        <end position="296"/>
    </location>
</feature>
<feature type="compositionally biased region" description="Basic and acidic residues" evidence="1">
    <location>
        <begin position="177"/>
        <end position="199"/>
    </location>
</feature>
<feature type="compositionally biased region" description="Basic and acidic residues" evidence="1">
    <location>
        <begin position="67"/>
        <end position="78"/>
    </location>
</feature>
<dbReference type="VEuPathDB" id="FungiDB:AB675_3987"/>
<feature type="compositionally biased region" description="Polar residues" evidence="1">
    <location>
        <begin position="201"/>
        <end position="217"/>
    </location>
</feature>
<dbReference type="Proteomes" id="UP000038010">
    <property type="component" value="Unassembled WGS sequence"/>
</dbReference>
<dbReference type="EMBL" id="LFJN01000023">
    <property type="protein sequence ID" value="KPI37535.1"/>
    <property type="molecule type" value="Genomic_DNA"/>
</dbReference>
<evidence type="ECO:0000313" key="3">
    <source>
        <dbReference type="Proteomes" id="UP000038010"/>
    </source>
</evidence>
<name>A0A0N1H0N9_9EURO</name>
<sequence>MSVRRRQHAYSESDIGSSSAILQIDAHLNTRGQGRNTPNRITRPVHPRMTTFGPQTLAEFVRNQINEDRPVSSQDKGKGRAKATGNKTTNASRVSARDQTDGASSGGLDIQELLARDAMARESIKPARVGLAPNALQNLRGKPSAADPPTHTDPFALLKEDTPKKRRSQRLSRRKGYAIDKTEPENNKPEPKTELKPEPNDTTLEANNDTLGGTSWGTPAANRPRVTGVPIVRTSVSTVTQSPPRFRRRRGGSGSGPPASTSPASSIHLSRVSGSRNHDHGRYTSMYSRLSRGRSQSATDALMEKLLDSDQDLLSQESSEGKVVQHPAPTSVVDYDYGQIVPTATPDIVVTDHNPQSPVKRKRPTANRIADRVADQIAARIAVASGAAPDDDDDDESSDSDFDDFDIPFSDFGSPGSDSPFTTGSANTKKLSISNDMSSRPWHGSGPPVAPGAPPQCRLPADANYSMPQLPSDIWIAVTAYLP</sequence>
<organism evidence="2 3">
    <name type="scientific">Cyphellophora attinorum</name>
    <dbReference type="NCBI Taxonomy" id="1664694"/>
    <lineage>
        <taxon>Eukaryota</taxon>
        <taxon>Fungi</taxon>
        <taxon>Dikarya</taxon>
        <taxon>Ascomycota</taxon>
        <taxon>Pezizomycotina</taxon>
        <taxon>Eurotiomycetes</taxon>
        <taxon>Chaetothyriomycetidae</taxon>
        <taxon>Chaetothyriales</taxon>
        <taxon>Cyphellophoraceae</taxon>
        <taxon>Cyphellophora</taxon>
    </lineage>
</organism>
<protein>
    <submittedName>
        <fullName evidence="2">Uncharacterized protein</fullName>
    </submittedName>
</protein>
<feature type="compositionally biased region" description="Polar residues" evidence="1">
    <location>
        <begin position="285"/>
        <end position="296"/>
    </location>
</feature>
<evidence type="ECO:0000256" key="1">
    <source>
        <dbReference type="SAM" id="MobiDB-lite"/>
    </source>
</evidence>
<proteinExistence type="predicted"/>
<feature type="compositionally biased region" description="Basic residues" evidence="1">
    <location>
        <begin position="164"/>
        <end position="176"/>
    </location>
</feature>
<evidence type="ECO:0000313" key="2">
    <source>
        <dbReference type="EMBL" id="KPI37535.1"/>
    </source>
</evidence>
<keyword evidence="3" id="KW-1185">Reference proteome</keyword>
<dbReference type="RefSeq" id="XP_017997498.1">
    <property type="nucleotide sequence ID" value="XM_018144088.1"/>
</dbReference>
<dbReference type="GeneID" id="28735968"/>